<dbReference type="Proteomes" id="UP000180175">
    <property type="component" value="Chromosome"/>
</dbReference>
<evidence type="ECO:0000313" key="2">
    <source>
        <dbReference type="EMBL" id="QOY38786.1"/>
    </source>
</evidence>
<evidence type="ECO:0008006" key="4">
    <source>
        <dbReference type="Google" id="ProtNLM"/>
    </source>
</evidence>
<dbReference type="RefSeq" id="WP_071319485.1">
    <property type="nucleotide sequence ID" value="NZ_CP063356.2"/>
</dbReference>
<evidence type="ECO:0000313" key="3">
    <source>
        <dbReference type="Proteomes" id="UP000180175"/>
    </source>
</evidence>
<dbReference type="KEGG" id="aia:AWH56_001005"/>
<organism evidence="1 3">
    <name type="scientific">Anaerobacillus isosaccharinicus</name>
    <dbReference type="NCBI Taxonomy" id="1532552"/>
    <lineage>
        <taxon>Bacteria</taxon>
        <taxon>Bacillati</taxon>
        <taxon>Bacillota</taxon>
        <taxon>Bacilli</taxon>
        <taxon>Bacillales</taxon>
        <taxon>Bacillaceae</taxon>
        <taxon>Anaerobacillus</taxon>
    </lineage>
</organism>
<proteinExistence type="predicted"/>
<dbReference type="AlphaFoldDB" id="A0A1S2KWB1"/>
<reference evidence="1 3" key="1">
    <citation type="submission" date="2016-10" db="EMBL/GenBank/DDBJ databases">
        <title>Draft genome sequences of four alkaliphilic bacteria belonging to the Anaerobacillus genus.</title>
        <authorList>
            <person name="Bassil N.M."/>
            <person name="Lloyd J.R."/>
        </authorList>
    </citation>
    <scope>NUCLEOTIDE SEQUENCE [LARGE SCALE GENOMIC DNA]</scope>
    <source>
        <strain evidence="1 3">NB2006</strain>
    </source>
</reference>
<dbReference type="EMBL" id="LQXD01000208">
    <property type="protein sequence ID" value="OIJ03655.1"/>
    <property type="molecule type" value="Genomic_DNA"/>
</dbReference>
<gene>
    <name evidence="2" type="ORF">AWH56_001005</name>
    <name evidence="1" type="ORF">AWH56_24215</name>
</gene>
<sequence length="70" mass="7923">MLKGKALERKSFMRAGSKQSGAMDGHHQLIGVDFHDFIQKEQNLTNYELAEEYGISLGNVKDLKKKLSKN</sequence>
<accession>A0A1S2KWB1</accession>
<dbReference type="OrthoDB" id="2970986at2"/>
<reference evidence="2" key="4">
    <citation type="submission" date="2020-10" db="EMBL/GenBank/DDBJ databases">
        <authorList>
            <person name="Bassil N.M."/>
            <person name="Lloyd J.R."/>
        </authorList>
    </citation>
    <scope>NUCLEOTIDE SEQUENCE</scope>
    <source>
        <strain evidence="2">NB2006</strain>
    </source>
</reference>
<dbReference type="EMBL" id="CP063356">
    <property type="protein sequence ID" value="QOY38786.1"/>
    <property type="molecule type" value="Genomic_DNA"/>
</dbReference>
<name>A0A1S2KWB1_9BACI</name>
<reference evidence="2 3" key="2">
    <citation type="journal article" date="2017" name="Genome Announc.">
        <title>Draft Genome Sequences of Four Alkaliphilic Bacteria Belonging to the Anaerobacillus Genus.</title>
        <authorList>
            <person name="Bassil N.M."/>
            <person name="Lloyd J.R."/>
        </authorList>
    </citation>
    <scope>NUCLEOTIDE SEQUENCE [LARGE SCALE GENOMIC DNA]</scope>
    <source>
        <strain evidence="2 3">NB2006</strain>
    </source>
</reference>
<evidence type="ECO:0000313" key="1">
    <source>
        <dbReference type="EMBL" id="OIJ03655.1"/>
    </source>
</evidence>
<reference evidence="2 3" key="3">
    <citation type="journal article" date="2019" name="Int. J. Syst. Evol. Microbiol.">
        <title>Anaerobacillus isosaccharinicus sp. nov., an alkaliphilic bacterium which degrades isosaccharinic acid.</title>
        <authorList>
            <person name="Bassil N.M."/>
            <person name="Lloyd J.R."/>
        </authorList>
    </citation>
    <scope>NUCLEOTIDE SEQUENCE [LARGE SCALE GENOMIC DNA]</scope>
    <source>
        <strain evidence="2 3">NB2006</strain>
    </source>
</reference>
<protein>
    <recommendedName>
        <fullName evidence="4">RNA polymerase subunit sigma-70</fullName>
    </recommendedName>
</protein>
<keyword evidence="3" id="KW-1185">Reference proteome</keyword>